<keyword evidence="1" id="KW-1133">Transmembrane helix</keyword>
<name>A0A0G0HVP3_9BACT</name>
<gene>
    <name evidence="2" type="ORF">US28_C0005G0004</name>
</gene>
<evidence type="ECO:0000256" key="1">
    <source>
        <dbReference type="SAM" id="Phobius"/>
    </source>
</evidence>
<feature type="transmembrane region" description="Helical" evidence="1">
    <location>
        <begin position="9"/>
        <end position="28"/>
    </location>
</feature>
<dbReference type="EMBL" id="LBSJ01000005">
    <property type="protein sequence ID" value="KKQ16089.1"/>
    <property type="molecule type" value="Genomic_DNA"/>
</dbReference>
<comment type="caution">
    <text evidence="2">The sequence shown here is derived from an EMBL/GenBank/DDBJ whole genome shotgun (WGS) entry which is preliminary data.</text>
</comment>
<evidence type="ECO:0000313" key="2">
    <source>
        <dbReference type="EMBL" id="KKQ16089.1"/>
    </source>
</evidence>
<sequence>MSRKLDSRTIFIVWVILFFLITIAFLLFKEKQHEPLDRPVGEGTNYTLDYVQLKKFINQLKTENPKSVYNQLIRDTANSPFRTRHDLAHIFGKALYQVKKASGISVCDSNLSFGCYHGLFSEAITKEGITIIPLLDKSCDEAGQSLYTGCQHGIGHGLVEYYGRNKISEALEQCKKIQKNLLVGCSSGVFMEYFVPNPPVEDDARKLFNDNDPFLPCKTIKAPFVNSCILEIPRLWRTTSKDFNKFRNNCLRLNHSDQQKSCFRGLGYITMNSVKPDPNFSLSTCLKMPDEQTKLFCLAGATWGYKTIDQTEITVEAIKSLCKHSYDEKKCVELSNLNLDRI</sequence>
<protein>
    <submittedName>
        <fullName evidence="2">Uncharacterized protein</fullName>
    </submittedName>
</protein>
<dbReference type="Proteomes" id="UP000034448">
    <property type="component" value="Unassembled WGS sequence"/>
</dbReference>
<reference evidence="2 3" key="1">
    <citation type="journal article" date="2015" name="Nature">
        <title>rRNA introns, odd ribosomes, and small enigmatic genomes across a large radiation of phyla.</title>
        <authorList>
            <person name="Brown C.T."/>
            <person name="Hug L.A."/>
            <person name="Thomas B.C."/>
            <person name="Sharon I."/>
            <person name="Castelle C.J."/>
            <person name="Singh A."/>
            <person name="Wilkins M.J."/>
            <person name="Williams K.H."/>
            <person name="Banfield J.F."/>
        </authorList>
    </citation>
    <scope>NUCLEOTIDE SEQUENCE [LARGE SCALE GENOMIC DNA]</scope>
</reference>
<dbReference type="AlphaFoldDB" id="A0A0G0HVP3"/>
<keyword evidence="1" id="KW-0472">Membrane</keyword>
<keyword evidence="1" id="KW-0812">Transmembrane</keyword>
<organism evidence="2 3">
    <name type="scientific">Candidatus Daviesbacteria bacterium GW2011_GWA1_36_8</name>
    <dbReference type="NCBI Taxonomy" id="1618417"/>
    <lineage>
        <taxon>Bacteria</taxon>
        <taxon>Candidatus Daviesiibacteriota</taxon>
    </lineage>
</organism>
<evidence type="ECO:0000313" key="3">
    <source>
        <dbReference type="Proteomes" id="UP000034448"/>
    </source>
</evidence>
<proteinExistence type="predicted"/>
<accession>A0A0G0HVP3</accession>